<comment type="caution">
    <text evidence="2">The sequence shown here is derived from an EMBL/GenBank/DDBJ whole genome shotgun (WGS) entry which is preliminary data.</text>
</comment>
<dbReference type="Gene3D" id="3.30.200.20">
    <property type="entry name" value="Phosphorylase Kinase, domain 1"/>
    <property type="match status" value="1"/>
</dbReference>
<dbReference type="OrthoDB" id="3806873at2"/>
<dbReference type="InterPro" id="IPR041726">
    <property type="entry name" value="ACAD10_11_N"/>
</dbReference>
<dbReference type="GO" id="GO:0016740">
    <property type="term" value="F:transferase activity"/>
    <property type="evidence" value="ECO:0007669"/>
    <property type="project" value="UniProtKB-KW"/>
</dbReference>
<proteinExistence type="predicted"/>
<reference evidence="2 3" key="1">
    <citation type="submission" date="2019-09" db="EMBL/GenBank/DDBJ databases">
        <title>Goodfellowia gen. nov., a new genus of the Pseudonocardineae related to Actinoalloteichus, containing Goodfellowia coeruleoviolacea gen. nov., comb. nov. gen. nov., comb. nov.</title>
        <authorList>
            <person name="Labeda D."/>
        </authorList>
    </citation>
    <scope>NUCLEOTIDE SEQUENCE [LARGE SCALE GENOMIC DNA]</scope>
    <source>
        <strain evidence="2 3">AN110305</strain>
    </source>
</reference>
<dbReference type="RefSeq" id="WP_149847973.1">
    <property type="nucleotide sequence ID" value="NZ_VUOB01000005.1"/>
</dbReference>
<evidence type="ECO:0000313" key="2">
    <source>
        <dbReference type="EMBL" id="KAA2265688.1"/>
    </source>
</evidence>
<keyword evidence="3" id="KW-1185">Reference proteome</keyword>
<dbReference type="InterPro" id="IPR011009">
    <property type="entry name" value="Kinase-like_dom_sf"/>
</dbReference>
<gene>
    <name evidence="2" type="ORF">F0L68_03685</name>
</gene>
<protein>
    <submittedName>
        <fullName evidence="2">Phosphotransferase family protein</fullName>
    </submittedName>
</protein>
<dbReference type="AlphaFoldDB" id="A0A5B2XP48"/>
<dbReference type="Gene3D" id="3.90.1200.10">
    <property type="match status" value="1"/>
</dbReference>
<sequence length="345" mass="37107">MTPPPGLDLDALTGYLRATRPDLVSGPLSAELIPGGRSNLTYRLTDGHHDWVLRRPPLGHVLATAHDMGREHRIISALADTAVPVPHAELLCTDTEVLGAPFYLMEHVAGSPLRTPADCAWLTEAQAGELSGRLVDVLADLHAVPPEQVGLGDFGRPDGFLHRQVARWRKQLDASRSRQLAGIDELHEWLSATVPQSPAATIVHGDYRLDNVLVTERPLAISAVLDWEMATLGDPLADLGLLCVYWRGLGAANDPITGGVSALPGFWSADQLVARYAERSGLDVSGLGWYVAFGYFKLAVIVEGIHYRFTTGGTVGAGFERLGAMTEPLVRQGLAASRHTTTGDV</sequence>
<reference evidence="2 3" key="2">
    <citation type="submission" date="2019-09" db="EMBL/GenBank/DDBJ databases">
        <authorList>
            <person name="Jin C."/>
        </authorList>
    </citation>
    <scope>NUCLEOTIDE SEQUENCE [LARGE SCALE GENOMIC DNA]</scope>
    <source>
        <strain evidence="2 3">AN110305</strain>
    </source>
</reference>
<evidence type="ECO:0000259" key="1">
    <source>
        <dbReference type="Pfam" id="PF01636"/>
    </source>
</evidence>
<dbReference type="InterPro" id="IPR002575">
    <property type="entry name" value="Aminoglycoside_PTrfase"/>
</dbReference>
<dbReference type="SUPFAM" id="SSF56112">
    <property type="entry name" value="Protein kinase-like (PK-like)"/>
    <property type="match status" value="1"/>
</dbReference>
<name>A0A5B2XP48_9PSEU</name>
<dbReference type="EMBL" id="VUOB01000005">
    <property type="protein sequence ID" value="KAA2265688.1"/>
    <property type="molecule type" value="Genomic_DNA"/>
</dbReference>
<dbReference type="Pfam" id="PF01636">
    <property type="entry name" value="APH"/>
    <property type="match status" value="1"/>
</dbReference>
<keyword evidence="2" id="KW-0808">Transferase</keyword>
<dbReference type="PANTHER" id="PTHR47829:SF1">
    <property type="entry name" value="HAD FAMILY PHOSPHATASE"/>
    <property type="match status" value="1"/>
</dbReference>
<feature type="domain" description="Aminoglycoside phosphotransferase" evidence="1">
    <location>
        <begin position="30"/>
        <end position="247"/>
    </location>
</feature>
<dbReference type="InterPro" id="IPR052898">
    <property type="entry name" value="ACAD10-like"/>
</dbReference>
<accession>A0A5B2XP48</accession>
<organism evidence="2 3">
    <name type="scientific">Solihabitans fulvus</name>
    <dbReference type="NCBI Taxonomy" id="1892852"/>
    <lineage>
        <taxon>Bacteria</taxon>
        <taxon>Bacillati</taxon>
        <taxon>Actinomycetota</taxon>
        <taxon>Actinomycetes</taxon>
        <taxon>Pseudonocardiales</taxon>
        <taxon>Pseudonocardiaceae</taxon>
        <taxon>Solihabitans</taxon>
    </lineage>
</organism>
<dbReference type="CDD" id="cd05154">
    <property type="entry name" value="ACAD10_11_N-like"/>
    <property type="match status" value="1"/>
</dbReference>
<dbReference type="PANTHER" id="PTHR47829">
    <property type="entry name" value="HYDROLASE, PUTATIVE (AFU_ORTHOLOGUE AFUA_1G12880)-RELATED"/>
    <property type="match status" value="1"/>
</dbReference>
<dbReference type="Proteomes" id="UP000323454">
    <property type="component" value="Unassembled WGS sequence"/>
</dbReference>
<evidence type="ECO:0000313" key="3">
    <source>
        <dbReference type="Proteomes" id="UP000323454"/>
    </source>
</evidence>